<dbReference type="AlphaFoldDB" id="A0A5N8VUM8"/>
<gene>
    <name evidence="1" type="ORF">FNH04_03105</name>
</gene>
<reference evidence="1 2" key="1">
    <citation type="submission" date="2019-07" db="EMBL/GenBank/DDBJ databases">
        <title>New species of Amycolatopsis and Streptomyces.</title>
        <authorList>
            <person name="Duangmal K."/>
            <person name="Teo W.F.A."/>
            <person name="Lipun K."/>
        </authorList>
    </citation>
    <scope>NUCLEOTIDE SEQUENCE [LARGE SCALE GENOMIC DNA]</scope>
    <source>
        <strain evidence="1 2">TISTR 2346</strain>
    </source>
</reference>
<name>A0A5N8VUM8_9ACTN</name>
<dbReference type="InterPro" id="IPR014710">
    <property type="entry name" value="RmlC-like_jellyroll"/>
</dbReference>
<dbReference type="InterPro" id="IPR011051">
    <property type="entry name" value="RmlC_Cupin_sf"/>
</dbReference>
<evidence type="ECO:0000313" key="1">
    <source>
        <dbReference type="EMBL" id="MPY38963.1"/>
    </source>
</evidence>
<dbReference type="RefSeq" id="WP_152780036.1">
    <property type="nucleotide sequence ID" value="NZ_BAABEQ010000060.1"/>
</dbReference>
<dbReference type="OrthoDB" id="2596042at2"/>
<dbReference type="Gene3D" id="2.60.120.10">
    <property type="entry name" value="Jelly Rolls"/>
    <property type="match status" value="1"/>
</dbReference>
<evidence type="ECO:0008006" key="3">
    <source>
        <dbReference type="Google" id="ProtNLM"/>
    </source>
</evidence>
<proteinExistence type="predicted"/>
<organism evidence="1 2">
    <name type="scientific">Streptomyces phyllanthi</name>
    <dbReference type="NCBI Taxonomy" id="1803180"/>
    <lineage>
        <taxon>Bacteria</taxon>
        <taxon>Bacillati</taxon>
        <taxon>Actinomycetota</taxon>
        <taxon>Actinomycetes</taxon>
        <taxon>Kitasatosporales</taxon>
        <taxon>Streptomycetaceae</taxon>
        <taxon>Streptomyces</taxon>
    </lineage>
</organism>
<dbReference type="Proteomes" id="UP000326979">
    <property type="component" value="Unassembled WGS sequence"/>
</dbReference>
<dbReference type="EMBL" id="VJZE01000009">
    <property type="protein sequence ID" value="MPY38963.1"/>
    <property type="molecule type" value="Genomic_DNA"/>
</dbReference>
<dbReference type="SUPFAM" id="SSF51182">
    <property type="entry name" value="RmlC-like cupins"/>
    <property type="match status" value="1"/>
</dbReference>
<accession>A0A5N8VUM8</accession>
<protein>
    <recommendedName>
        <fullName evidence="3">Cupin domain-containing protein</fullName>
    </recommendedName>
</protein>
<keyword evidence="2" id="KW-1185">Reference proteome</keyword>
<comment type="caution">
    <text evidence="1">The sequence shown here is derived from an EMBL/GenBank/DDBJ whole genome shotgun (WGS) entry which is preliminary data.</text>
</comment>
<sequence>MQWQNFVQALEKEVDWSSDKYLEEQAPVVEEILGEAGRNRHILQARTEEIAGDDDLFRSLAPHMNYPRILMDKFVVYIDPEDRFRVRLHRFKSKRQNGGAVEKVHCHKWDCSTIMLSGSYRERQFEVRDLDEEQRTCRVSQIRDHVLEQGQTNSLPTGRAHQVINESEDEACITLFVRGPARQPNARIFDVPNGTFYNTYGPDRQTKLGLLHMGRVDPAFH</sequence>
<evidence type="ECO:0000313" key="2">
    <source>
        <dbReference type="Proteomes" id="UP000326979"/>
    </source>
</evidence>